<dbReference type="EMBL" id="GGEC01033333">
    <property type="protein sequence ID" value="MBX13817.1"/>
    <property type="molecule type" value="Transcribed_RNA"/>
</dbReference>
<name>A0A2P2L749_RHIMU</name>
<accession>A0A2P2L749</accession>
<proteinExistence type="predicted"/>
<evidence type="ECO:0000313" key="1">
    <source>
        <dbReference type="EMBL" id="MBX13817.1"/>
    </source>
</evidence>
<dbReference type="PANTHER" id="PTHR47869">
    <property type="entry name" value="OS03G0410700 PROTEIN"/>
    <property type="match status" value="1"/>
</dbReference>
<dbReference type="AlphaFoldDB" id="A0A2P2L749"/>
<dbReference type="PANTHER" id="PTHR47869:SF2">
    <property type="entry name" value="OS03G0410700 PROTEIN"/>
    <property type="match status" value="1"/>
</dbReference>
<dbReference type="GO" id="GO:0009507">
    <property type="term" value="C:chloroplast"/>
    <property type="evidence" value="ECO:0007669"/>
    <property type="project" value="TreeGrafter"/>
</dbReference>
<protein>
    <submittedName>
        <fullName evidence="1">Uncharacterized protein LOC103327646</fullName>
    </submittedName>
</protein>
<reference evidence="1" key="1">
    <citation type="submission" date="2018-02" db="EMBL/GenBank/DDBJ databases">
        <title>Rhizophora mucronata_Transcriptome.</title>
        <authorList>
            <person name="Meera S.P."/>
            <person name="Sreeshan A."/>
            <person name="Augustine A."/>
        </authorList>
    </citation>
    <scope>NUCLEOTIDE SEQUENCE</scope>
    <source>
        <tissue evidence="1">Leaf</tissue>
    </source>
</reference>
<organism evidence="1">
    <name type="scientific">Rhizophora mucronata</name>
    <name type="common">Asiatic mangrove</name>
    <dbReference type="NCBI Taxonomy" id="61149"/>
    <lineage>
        <taxon>Eukaryota</taxon>
        <taxon>Viridiplantae</taxon>
        <taxon>Streptophyta</taxon>
        <taxon>Embryophyta</taxon>
        <taxon>Tracheophyta</taxon>
        <taxon>Spermatophyta</taxon>
        <taxon>Magnoliopsida</taxon>
        <taxon>eudicotyledons</taxon>
        <taxon>Gunneridae</taxon>
        <taxon>Pentapetalae</taxon>
        <taxon>rosids</taxon>
        <taxon>fabids</taxon>
        <taxon>Malpighiales</taxon>
        <taxon>Rhizophoraceae</taxon>
        <taxon>Rhizophora</taxon>
    </lineage>
</organism>
<dbReference type="Gene3D" id="3.40.50.720">
    <property type="entry name" value="NAD(P)-binding Rossmann-like Domain"/>
    <property type="match status" value="1"/>
</dbReference>
<sequence>MTSNARKLAEQDESVLIASGIPHTIIRVGTLKNTPGSSQGFSFQKGSAKKGSLSKESAAMICVEALDVVPEKGYAFEVVNGGEKVSDWKECLTRLMRIPEQ</sequence>